<evidence type="ECO:0000313" key="5">
    <source>
        <dbReference type="EMBL" id="CAB4600354.1"/>
    </source>
</evidence>
<dbReference type="PANTHER" id="PTHR43792:SF8">
    <property type="entry name" value="[RIBOSOMAL PROTEIN US5]-ALANINE N-ACETYLTRANSFERASE"/>
    <property type="match status" value="1"/>
</dbReference>
<dbReference type="PANTHER" id="PTHR43792">
    <property type="entry name" value="GNAT FAMILY, PUTATIVE (AFU_ORTHOLOGUE AFUA_3G00765)-RELATED-RELATED"/>
    <property type="match status" value="1"/>
</dbReference>
<gene>
    <name evidence="5" type="ORF">UFOPK1807_00786</name>
</gene>
<dbReference type="InterPro" id="IPR000182">
    <property type="entry name" value="GNAT_dom"/>
</dbReference>
<organism evidence="5">
    <name type="scientific">freshwater metagenome</name>
    <dbReference type="NCBI Taxonomy" id="449393"/>
    <lineage>
        <taxon>unclassified sequences</taxon>
        <taxon>metagenomes</taxon>
        <taxon>ecological metagenomes</taxon>
    </lineage>
</organism>
<name>A0A6J6GMI9_9ZZZZ</name>
<accession>A0A6J6GMI9</accession>
<evidence type="ECO:0000256" key="1">
    <source>
        <dbReference type="ARBA" id="ARBA00022679"/>
    </source>
</evidence>
<dbReference type="EMBL" id="CAEZUI010000102">
    <property type="protein sequence ID" value="CAB4600354.1"/>
    <property type="molecule type" value="Genomic_DNA"/>
</dbReference>
<dbReference type="InterPro" id="IPR016181">
    <property type="entry name" value="Acyl_CoA_acyltransferase"/>
</dbReference>
<sequence>MWPVTLSGESVELRPPRMRDKSRWNSVRAENKEWLSPWEATIPVVAEGMPASEFLSKGSSFRAMVRALHREARAGRSYSYMVWHNNNLVGQITLGGIIYGALRGGHIGYWIDRNYANRGLTTDAVNTVTRFAFESLGLHRLEINIRPENEASCRVALKAGYYYEGDRAAFLHISGQWRDHKCFVKNNELVK</sequence>
<evidence type="ECO:0000256" key="2">
    <source>
        <dbReference type="ARBA" id="ARBA00023315"/>
    </source>
</evidence>
<proteinExistence type="inferred from homology"/>
<dbReference type="Pfam" id="PF13302">
    <property type="entry name" value="Acetyltransf_3"/>
    <property type="match status" value="1"/>
</dbReference>
<dbReference type="PROSITE" id="PS51186">
    <property type="entry name" value="GNAT"/>
    <property type="match status" value="1"/>
</dbReference>
<dbReference type="GO" id="GO:0005737">
    <property type="term" value="C:cytoplasm"/>
    <property type="evidence" value="ECO:0007669"/>
    <property type="project" value="TreeGrafter"/>
</dbReference>
<keyword evidence="1" id="KW-0808">Transferase</keyword>
<dbReference type="SUPFAM" id="SSF55729">
    <property type="entry name" value="Acyl-CoA N-acyltransferases (Nat)"/>
    <property type="match status" value="1"/>
</dbReference>
<dbReference type="GO" id="GO:0008999">
    <property type="term" value="F:protein-N-terminal-alanine acetyltransferase activity"/>
    <property type="evidence" value="ECO:0007669"/>
    <property type="project" value="TreeGrafter"/>
</dbReference>
<comment type="similarity">
    <text evidence="3">Belongs to the acetyltransferase family. RimJ subfamily.</text>
</comment>
<dbReference type="Gene3D" id="3.40.630.30">
    <property type="match status" value="1"/>
</dbReference>
<dbReference type="InterPro" id="IPR051531">
    <property type="entry name" value="N-acetyltransferase"/>
</dbReference>
<evidence type="ECO:0000256" key="3">
    <source>
        <dbReference type="ARBA" id="ARBA00038502"/>
    </source>
</evidence>
<reference evidence="5" key="1">
    <citation type="submission" date="2020-05" db="EMBL/GenBank/DDBJ databases">
        <authorList>
            <person name="Chiriac C."/>
            <person name="Salcher M."/>
            <person name="Ghai R."/>
            <person name="Kavagutti S V."/>
        </authorList>
    </citation>
    <scope>NUCLEOTIDE SEQUENCE</scope>
</reference>
<feature type="domain" description="N-acetyltransferase" evidence="4">
    <location>
        <begin position="11"/>
        <end position="188"/>
    </location>
</feature>
<dbReference type="AlphaFoldDB" id="A0A6J6GMI9"/>
<evidence type="ECO:0000259" key="4">
    <source>
        <dbReference type="PROSITE" id="PS51186"/>
    </source>
</evidence>
<protein>
    <submittedName>
        <fullName evidence="5">Unannotated protein</fullName>
    </submittedName>
</protein>
<keyword evidence="2" id="KW-0012">Acyltransferase</keyword>